<organism evidence="2 3">
    <name type="scientific">Aspergillus pseudotamarii</name>
    <dbReference type="NCBI Taxonomy" id="132259"/>
    <lineage>
        <taxon>Eukaryota</taxon>
        <taxon>Fungi</taxon>
        <taxon>Dikarya</taxon>
        <taxon>Ascomycota</taxon>
        <taxon>Pezizomycotina</taxon>
        <taxon>Eurotiomycetes</taxon>
        <taxon>Eurotiomycetidae</taxon>
        <taxon>Eurotiales</taxon>
        <taxon>Aspergillaceae</taxon>
        <taxon>Aspergillus</taxon>
        <taxon>Aspergillus subgen. Circumdati</taxon>
    </lineage>
</organism>
<name>A0A5N6SI42_ASPPS</name>
<dbReference type="OrthoDB" id="2896006at2759"/>
<keyword evidence="3" id="KW-1185">Reference proteome</keyword>
<feature type="transmembrane region" description="Helical" evidence="1">
    <location>
        <begin position="263"/>
        <end position="287"/>
    </location>
</feature>
<dbReference type="RefSeq" id="XP_031909622.1">
    <property type="nucleotide sequence ID" value="XM_032055675.1"/>
</dbReference>
<reference evidence="2 3" key="1">
    <citation type="submission" date="2019-04" db="EMBL/GenBank/DDBJ databases">
        <title>Friends and foes A comparative genomics study of 23 Aspergillus species from section Flavi.</title>
        <authorList>
            <consortium name="DOE Joint Genome Institute"/>
            <person name="Kjaerbolling I."/>
            <person name="Vesth T."/>
            <person name="Frisvad J.C."/>
            <person name="Nybo J.L."/>
            <person name="Theobald S."/>
            <person name="Kildgaard S."/>
            <person name="Isbrandt T."/>
            <person name="Kuo A."/>
            <person name="Sato A."/>
            <person name="Lyhne E.K."/>
            <person name="Kogle M.E."/>
            <person name="Wiebenga A."/>
            <person name="Kun R.S."/>
            <person name="Lubbers R.J."/>
            <person name="Makela M.R."/>
            <person name="Barry K."/>
            <person name="Chovatia M."/>
            <person name="Clum A."/>
            <person name="Daum C."/>
            <person name="Haridas S."/>
            <person name="He G."/>
            <person name="LaButti K."/>
            <person name="Lipzen A."/>
            <person name="Mondo S."/>
            <person name="Riley R."/>
            <person name="Salamov A."/>
            <person name="Simmons B.A."/>
            <person name="Magnuson J.K."/>
            <person name="Henrissat B."/>
            <person name="Mortensen U.H."/>
            <person name="Larsen T.O."/>
            <person name="Devries R.P."/>
            <person name="Grigoriev I.V."/>
            <person name="Machida M."/>
            <person name="Baker S.E."/>
            <person name="Andersen M.R."/>
        </authorList>
    </citation>
    <scope>NUCLEOTIDE SEQUENCE [LARGE SCALE GENOMIC DNA]</scope>
    <source>
        <strain evidence="2 3">CBS 117625</strain>
    </source>
</reference>
<accession>A0A5N6SI42</accession>
<keyword evidence="1" id="KW-0472">Membrane</keyword>
<protein>
    <submittedName>
        <fullName evidence="2">Uncharacterized protein</fullName>
    </submittedName>
</protein>
<evidence type="ECO:0000256" key="1">
    <source>
        <dbReference type="SAM" id="Phobius"/>
    </source>
</evidence>
<dbReference type="AlphaFoldDB" id="A0A5N6SI42"/>
<proteinExistence type="predicted"/>
<feature type="transmembrane region" description="Helical" evidence="1">
    <location>
        <begin position="217"/>
        <end position="238"/>
    </location>
</feature>
<gene>
    <name evidence="2" type="ORF">BDV38DRAFT_257964</name>
</gene>
<dbReference type="Proteomes" id="UP000325672">
    <property type="component" value="Unassembled WGS sequence"/>
</dbReference>
<keyword evidence="1" id="KW-1133">Transmembrane helix</keyword>
<dbReference type="EMBL" id="ML743615">
    <property type="protein sequence ID" value="KAE8133559.1"/>
    <property type="molecule type" value="Genomic_DNA"/>
</dbReference>
<feature type="transmembrane region" description="Helical" evidence="1">
    <location>
        <begin position="178"/>
        <end position="197"/>
    </location>
</feature>
<evidence type="ECO:0000313" key="2">
    <source>
        <dbReference type="EMBL" id="KAE8133559.1"/>
    </source>
</evidence>
<feature type="transmembrane region" description="Helical" evidence="1">
    <location>
        <begin position="77"/>
        <end position="96"/>
    </location>
</feature>
<dbReference type="GeneID" id="43639885"/>
<keyword evidence="1" id="KW-0812">Transmembrane</keyword>
<sequence>MPILRSFHSRKESEQLPLPTYTHSLPYTMAYRSDPHFLLTLFRELFNTFIHSTGDDPLLARTHRSIQNQPVQTNNTLLLVPITLGLLLNLLIRYIIGRVLMSILILETVEKQADASELGDKKPAPSSRQLLRTSAILYRTGGVRLLLNGIGSACTYWTMHISVAKLSTTLLPSPAAHILASVLLAETHFLWTARTILPRNQLRFVSNPGDRQRWKALVLPTLVYAAAEAVMMHLTALFDSSISPPPDGEVTIAGLLYIVRSDILVSGLMLAAQLFLLLPSYMVLILVQASFLPPTCETLIFNPSRQQHRGRRVGEIFSAVNRGPRQAQQAVQMIEIGQLLSCLELHGKMCLCLVGVAAMVHSVVYCML</sequence>
<evidence type="ECO:0000313" key="3">
    <source>
        <dbReference type="Proteomes" id="UP000325672"/>
    </source>
</evidence>